<evidence type="ECO:0000313" key="3">
    <source>
        <dbReference type="WBParaSite" id="PgR002_g069_t01"/>
    </source>
</evidence>
<keyword evidence="1" id="KW-0732">Signal</keyword>
<proteinExistence type="predicted"/>
<feature type="signal peptide" evidence="1">
    <location>
        <begin position="1"/>
        <end position="20"/>
    </location>
</feature>
<name>A0A915AAL3_PARUN</name>
<sequence length="127" mass="14482">MIMCLFVVVHQCSSLLSSHGFPSGSSETEFGRLGTNFPAPKPEDYDTNEVAETNEQSLVAISPSDPPTTTEAFITLFPDEKLEKKDEEFDISFKKHSSNLRSGSLLHTDEEYYDDVRREFNKDEYYQ</sequence>
<evidence type="ECO:0000256" key="1">
    <source>
        <dbReference type="SAM" id="SignalP"/>
    </source>
</evidence>
<accession>A0A915AAL3</accession>
<feature type="chain" id="PRO_5037126580" evidence="1">
    <location>
        <begin position="21"/>
        <end position="127"/>
    </location>
</feature>
<evidence type="ECO:0000313" key="2">
    <source>
        <dbReference type="Proteomes" id="UP000887569"/>
    </source>
</evidence>
<reference evidence="3" key="1">
    <citation type="submission" date="2022-11" db="UniProtKB">
        <authorList>
            <consortium name="WormBaseParasite"/>
        </authorList>
    </citation>
    <scope>IDENTIFICATION</scope>
</reference>
<organism evidence="2 3">
    <name type="scientific">Parascaris univalens</name>
    <name type="common">Nematode worm</name>
    <dbReference type="NCBI Taxonomy" id="6257"/>
    <lineage>
        <taxon>Eukaryota</taxon>
        <taxon>Metazoa</taxon>
        <taxon>Ecdysozoa</taxon>
        <taxon>Nematoda</taxon>
        <taxon>Chromadorea</taxon>
        <taxon>Rhabditida</taxon>
        <taxon>Spirurina</taxon>
        <taxon>Ascaridomorpha</taxon>
        <taxon>Ascaridoidea</taxon>
        <taxon>Ascarididae</taxon>
        <taxon>Parascaris</taxon>
    </lineage>
</organism>
<dbReference type="Proteomes" id="UP000887569">
    <property type="component" value="Unplaced"/>
</dbReference>
<dbReference type="AlphaFoldDB" id="A0A915AAL3"/>
<protein>
    <submittedName>
        <fullName evidence="3">Uncharacterized protein</fullName>
    </submittedName>
</protein>
<keyword evidence="2" id="KW-1185">Reference proteome</keyword>
<dbReference type="WBParaSite" id="PgR002_g069_t01">
    <property type="protein sequence ID" value="PgR002_g069_t01"/>
    <property type="gene ID" value="PgR002_g069"/>
</dbReference>